<feature type="chain" id="PRO_5017443258" description="EF-hand domain-containing protein" evidence="1">
    <location>
        <begin position="29"/>
        <end position="469"/>
    </location>
</feature>
<evidence type="ECO:0008006" key="3">
    <source>
        <dbReference type="Google" id="ProtNLM"/>
    </source>
</evidence>
<keyword evidence="1" id="KW-0732">Signal</keyword>
<organism evidence="2">
    <name type="scientific">uncultured bacterium</name>
    <name type="common">gcode 4</name>
    <dbReference type="NCBI Taxonomy" id="1234023"/>
    <lineage>
        <taxon>Bacteria</taxon>
        <taxon>environmental samples</taxon>
    </lineage>
</organism>
<comment type="caution">
    <text evidence="2">The sequence shown here is derived from an EMBL/GenBank/DDBJ whole genome shotgun (WGS) entry which is preliminary data.</text>
</comment>
<evidence type="ECO:0000313" key="2">
    <source>
        <dbReference type="EMBL" id="EKD44533.1"/>
    </source>
</evidence>
<protein>
    <recommendedName>
        <fullName evidence="3">EF-hand domain-containing protein</fullName>
    </recommendedName>
</protein>
<dbReference type="AlphaFoldDB" id="K1ZJC8"/>
<name>K1ZJC8_9BACT</name>
<proteinExistence type="predicted"/>
<dbReference type="EMBL" id="AMFJ01028840">
    <property type="protein sequence ID" value="EKD44533.1"/>
    <property type="molecule type" value="Genomic_DNA"/>
</dbReference>
<sequence length="469" mass="52788">MKNSQGPSLSNAAMTAGILIALSGHAWANEQTENTSPLLTPAEWLTTQVQSNVAGTLSFSRDYHGVRYDTTTNTLIIWALNTAQDKGEQTNEEDLKKKIEFYEQRDIETFFLFDLDIFNAVYGGDLSVLDTFPEITTLLEKRDSLLEEKAKAPTEESSKTIDKKLLSVSKEITKMKEHLSVKYLQDVMKKIKELLPTYEQKVAYVEKINTENGNFANFVTFFQAILQNGTVISIQTPLYKDTAYLPEISLRGLVAKTSQVNEEAYTPEQKTSYANHFISLKDVHNITLLSKSISESNVLDYLADLDNDGKVSDKDIGVFSGKQLSTLLYETETQMTVDGKGKVFYNNLSYIFGLVGIKTVLNNRMDLVALLQVNPLAKLRFNDAFNRLNISGADVGYVLRYGSEWLKKWEQMKGKVLKNPLVGKLFTKIQDGTRNLGTEINRLKNEGIITNTEYAHMIDDLQKTVNSAK</sequence>
<accession>K1ZJC8</accession>
<evidence type="ECO:0000256" key="1">
    <source>
        <dbReference type="SAM" id="SignalP"/>
    </source>
</evidence>
<feature type="non-terminal residue" evidence="2">
    <location>
        <position position="469"/>
    </location>
</feature>
<feature type="signal peptide" evidence="1">
    <location>
        <begin position="1"/>
        <end position="28"/>
    </location>
</feature>
<gene>
    <name evidence="2" type="ORF">ACD_71C00109G0002</name>
</gene>
<reference evidence="2" key="1">
    <citation type="journal article" date="2012" name="Science">
        <title>Fermentation, hydrogen, and sulfur metabolism in multiple uncultivated bacterial phyla.</title>
        <authorList>
            <person name="Wrighton K.C."/>
            <person name="Thomas B.C."/>
            <person name="Sharon I."/>
            <person name="Miller C.S."/>
            <person name="Castelle C.J."/>
            <person name="VerBerkmoes N.C."/>
            <person name="Wilkins M.J."/>
            <person name="Hettich R.L."/>
            <person name="Lipton M.S."/>
            <person name="Williams K.H."/>
            <person name="Long P.E."/>
            <person name="Banfield J.F."/>
        </authorList>
    </citation>
    <scope>NUCLEOTIDE SEQUENCE [LARGE SCALE GENOMIC DNA]</scope>
</reference>